<dbReference type="Proteomes" id="UP001596353">
    <property type="component" value="Unassembled WGS sequence"/>
</dbReference>
<reference evidence="2" key="1">
    <citation type="journal article" date="2019" name="Int. J. Syst. Evol. Microbiol.">
        <title>The Global Catalogue of Microorganisms (GCM) 10K type strain sequencing project: providing services to taxonomists for standard genome sequencing and annotation.</title>
        <authorList>
            <consortium name="The Broad Institute Genomics Platform"/>
            <consortium name="The Broad Institute Genome Sequencing Center for Infectious Disease"/>
            <person name="Wu L."/>
            <person name="Ma J."/>
        </authorList>
    </citation>
    <scope>NUCLEOTIDE SEQUENCE [LARGE SCALE GENOMIC DNA]</scope>
    <source>
        <strain evidence="2">CCUG 66188</strain>
    </source>
</reference>
<sequence>MTDRNKVVWSEGLFLRTQHLQQQDRHTEWLVRRAVDAMPLQSVGFGRIEIDPVALEAGQVALLAAEAILPDGTFLAVPDHSVEIAPVTVTADTATGLVLLGLPAERAGAAEIDAAHATPSGMRWRGGFITARDAIREGAEPSEIEVARAAPRLLLPGDETAGYATLPITRIEGLTAEGAVAIDPGFLAPALRIEAVTWYGQLLKELVTGLDRIAEAHGAMVLGGSGASMENLLILEAANRARQRLAHLAEQDNIHPSALFLELAGLAGQLATYGASARRLGDLPRYDHLDPQVAFTALADTLRSLVLSLRHVEPKARALKVSRHSDNIWTVRIDNPNIIAKNRIVLRIGGDMSEAMLRKIFVDQATVGAADDFDALWTSKLTGIPLKPLNSQPREIPYDGDRLCLELDRTSEHFASLAEAPGFVLGVAGNLAKEPEIDCYAVSR</sequence>
<proteinExistence type="predicted"/>
<accession>A0ABW2B9B6</accession>
<dbReference type="PANTHER" id="PTHR35566">
    <property type="entry name" value="BLR3599 PROTEIN"/>
    <property type="match status" value="1"/>
</dbReference>
<keyword evidence="2" id="KW-1185">Reference proteome</keyword>
<dbReference type="Pfam" id="PF05936">
    <property type="entry name" value="T6SS_VasE"/>
    <property type="match status" value="1"/>
</dbReference>
<evidence type="ECO:0000313" key="2">
    <source>
        <dbReference type="Proteomes" id="UP001596353"/>
    </source>
</evidence>
<dbReference type="PANTHER" id="PTHR35566:SF1">
    <property type="entry name" value="TYPE VI SECRETION SYSTEM BASEPLATE COMPONENT TSSK1"/>
    <property type="match status" value="1"/>
</dbReference>
<dbReference type="EMBL" id="JBHSWG010000004">
    <property type="protein sequence ID" value="MFC6762350.1"/>
    <property type="molecule type" value="Genomic_DNA"/>
</dbReference>
<comment type="caution">
    <text evidence="1">The sequence shown here is derived from an EMBL/GenBank/DDBJ whole genome shotgun (WGS) entry which is preliminary data.</text>
</comment>
<evidence type="ECO:0000313" key="1">
    <source>
        <dbReference type="EMBL" id="MFC6762350.1"/>
    </source>
</evidence>
<name>A0ABW2B9B6_9RHOB</name>
<dbReference type="InterPro" id="IPR010263">
    <property type="entry name" value="T6SS_TssK"/>
</dbReference>
<gene>
    <name evidence="1" type="primary">tssK</name>
    <name evidence="1" type="ORF">ACFQFQ_26990</name>
</gene>
<protein>
    <submittedName>
        <fullName evidence="1">Type VI secretion system baseplate subunit TssK</fullName>
    </submittedName>
</protein>
<dbReference type="NCBIfam" id="TIGR03353">
    <property type="entry name" value="VI_chp_4"/>
    <property type="match status" value="1"/>
</dbReference>
<organism evidence="1 2">
    <name type="scientific">Sulfitobacter porphyrae</name>
    <dbReference type="NCBI Taxonomy" id="1246864"/>
    <lineage>
        <taxon>Bacteria</taxon>
        <taxon>Pseudomonadati</taxon>
        <taxon>Pseudomonadota</taxon>
        <taxon>Alphaproteobacteria</taxon>
        <taxon>Rhodobacterales</taxon>
        <taxon>Roseobacteraceae</taxon>
        <taxon>Sulfitobacter</taxon>
    </lineage>
</organism>